<evidence type="ECO:0000256" key="2">
    <source>
        <dbReference type="SAM" id="Phobius"/>
    </source>
</evidence>
<evidence type="ECO:0008006" key="6">
    <source>
        <dbReference type="Google" id="ProtNLM"/>
    </source>
</evidence>
<dbReference type="RefSeq" id="WP_147082744.1">
    <property type="nucleotide sequence ID" value="NZ_VOQR01000001.1"/>
</dbReference>
<keyword evidence="2" id="KW-1133">Transmembrane helix</keyword>
<dbReference type="Proteomes" id="UP000321250">
    <property type="component" value="Unassembled WGS sequence"/>
</dbReference>
<feature type="chain" id="PRO_5023143671" description="LPXTG cell wall anchor domain-containing protein" evidence="3">
    <location>
        <begin position="26"/>
        <end position="401"/>
    </location>
</feature>
<feature type="transmembrane region" description="Helical" evidence="2">
    <location>
        <begin position="162"/>
        <end position="181"/>
    </location>
</feature>
<dbReference type="OrthoDB" id="7499632at2"/>
<comment type="caution">
    <text evidence="4">The sequence shown here is derived from an EMBL/GenBank/DDBJ whole genome shotgun (WGS) entry which is preliminary data.</text>
</comment>
<gene>
    <name evidence="4" type="ORF">FSB78_11320</name>
</gene>
<sequence length="401" mass="41374">MTIDRRAVTPAALALAAGLMTPAAAQNAQDTPPPPRGLESLAPQSVPVPPAPVIVLPTQTPGGTGSATPERTTPRTRPTRPASEPAREPSRSSSPTPAPTPGARPTRTPEQPATPAPTTVEPQAQAPVETPAPAPTAAPTAPPAATPQAEPTIAAPETGRTMPIWILPAVIVLVLAGLWALTRRRREPAEPFVEPEVLEATPTPEPVAVAPVATAPVAPTPVATAPAAPKFLERPVPAAPRARLGVEMRPRRAGLNLLSAVAECELVITNTGDAPAEGIRTQVSLLTAHTGLDADLAALTAAPIGRPSTPPFALAPGESRTVKAIAATPRDAIQTMTAANRPMFVPVVAVNLLYPDGQTTRAWAIGIERVDSAKLAPFWLDAAPKMYADIGARPHAAAFER</sequence>
<keyword evidence="2" id="KW-0472">Membrane</keyword>
<keyword evidence="5" id="KW-1185">Reference proteome</keyword>
<evidence type="ECO:0000313" key="4">
    <source>
        <dbReference type="EMBL" id="TXC71466.1"/>
    </source>
</evidence>
<feature type="compositionally biased region" description="Low complexity" evidence="1">
    <location>
        <begin position="103"/>
        <end position="129"/>
    </location>
</feature>
<feature type="compositionally biased region" description="Pro residues" evidence="1">
    <location>
        <begin position="130"/>
        <end position="145"/>
    </location>
</feature>
<proteinExistence type="predicted"/>
<feature type="signal peptide" evidence="3">
    <location>
        <begin position="1"/>
        <end position="25"/>
    </location>
</feature>
<reference evidence="4 5" key="1">
    <citation type="journal article" date="2013" name="Antonie Van Leeuwenhoek">
        <title>Sphingomonas ginsenosidivorax sp. nov., with the ability to transform ginsenosides.</title>
        <authorList>
            <person name="Jin X.F."/>
            <person name="Kim J.K."/>
            <person name="Liu Q.M."/>
            <person name="Kang M.S."/>
            <person name="He D."/>
            <person name="Jin F.X."/>
            <person name="Kim S.C."/>
            <person name="Im W.T."/>
        </authorList>
    </citation>
    <scope>NUCLEOTIDE SEQUENCE [LARGE SCALE GENOMIC DNA]</scope>
    <source>
        <strain evidence="4 5">KHI67</strain>
    </source>
</reference>
<accession>A0A5C6UH04</accession>
<keyword evidence="3" id="KW-0732">Signal</keyword>
<evidence type="ECO:0000256" key="1">
    <source>
        <dbReference type="SAM" id="MobiDB-lite"/>
    </source>
</evidence>
<organism evidence="4 5">
    <name type="scientific">Sphingomonas ginsenosidivorax</name>
    <dbReference type="NCBI Taxonomy" id="862135"/>
    <lineage>
        <taxon>Bacteria</taxon>
        <taxon>Pseudomonadati</taxon>
        <taxon>Pseudomonadota</taxon>
        <taxon>Alphaproteobacteria</taxon>
        <taxon>Sphingomonadales</taxon>
        <taxon>Sphingomonadaceae</taxon>
        <taxon>Sphingomonas</taxon>
    </lineage>
</organism>
<dbReference type="PRINTS" id="PR01217">
    <property type="entry name" value="PRICHEXTENSN"/>
</dbReference>
<evidence type="ECO:0000256" key="3">
    <source>
        <dbReference type="SAM" id="SignalP"/>
    </source>
</evidence>
<protein>
    <recommendedName>
        <fullName evidence="6">LPXTG cell wall anchor domain-containing protein</fullName>
    </recommendedName>
</protein>
<dbReference type="AlphaFoldDB" id="A0A5C6UH04"/>
<evidence type="ECO:0000313" key="5">
    <source>
        <dbReference type="Proteomes" id="UP000321250"/>
    </source>
</evidence>
<keyword evidence="2" id="KW-0812">Transmembrane</keyword>
<name>A0A5C6UH04_9SPHN</name>
<feature type="compositionally biased region" description="Low complexity" evidence="1">
    <location>
        <begin position="66"/>
        <end position="84"/>
    </location>
</feature>
<feature type="region of interest" description="Disordered" evidence="1">
    <location>
        <begin position="24"/>
        <end position="150"/>
    </location>
</feature>
<dbReference type="EMBL" id="VOQR01000001">
    <property type="protein sequence ID" value="TXC71466.1"/>
    <property type="molecule type" value="Genomic_DNA"/>
</dbReference>